<accession>A0ABS9WZ60</accession>
<protein>
    <recommendedName>
        <fullName evidence="2">PII-uridylyltransferase/Glutamine-synthetase adenylyltransferase domain-containing protein</fullName>
    </recommendedName>
</protein>
<dbReference type="Pfam" id="PF08335">
    <property type="entry name" value="GlnD_UR_UTase"/>
    <property type="match status" value="1"/>
</dbReference>
<feature type="domain" description="PII-uridylyltransferase/Glutamine-synthetase adenylyltransferase" evidence="2">
    <location>
        <begin position="14"/>
        <end position="83"/>
    </location>
</feature>
<evidence type="ECO:0000313" key="4">
    <source>
        <dbReference type="Proteomes" id="UP001139646"/>
    </source>
</evidence>
<dbReference type="Gene3D" id="1.20.120.330">
    <property type="entry name" value="Nucleotidyltransferases domain 2"/>
    <property type="match status" value="1"/>
</dbReference>
<evidence type="ECO:0000256" key="1">
    <source>
        <dbReference type="ARBA" id="ARBA00022679"/>
    </source>
</evidence>
<evidence type="ECO:0000259" key="2">
    <source>
        <dbReference type="Pfam" id="PF08335"/>
    </source>
</evidence>
<dbReference type="PANTHER" id="PTHR30621:SF0">
    <property type="entry name" value="BIFUNCTIONAL GLUTAMINE SYNTHETASE ADENYLYLTRANSFERASE_ADENYLYL-REMOVING ENZYME"/>
    <property type="match status" value="1"/>
</dbReference>
<comment type="caution">
    <text evidence="3">The sequence shown here is derived from an EMBL/GenBank/DDBJ whole genome shotgun (WGS) entry which is preliminary data.</text>
</comment>
<organism evidence="3 4">
    <name type="scientific">Colwellia maritima</name>
    <dbReference type="NCBI Taxonomy" id="2912588"/>
    <lineage>
        <taxon>Bacteria</taxon>
        <taxon>Pseudomonadati</taxon>
        <taxon>Pseudomonadota</taxon>
        <taxon>Gammaproteobacteria</taxon>
        <taxon>Alteromonadales</taxon>
        <taxon>Colwelliaceae</taxon>
        <taxon>Colwellia</taxon>
    </lineage>
</organism>
<name>A0ABS9WZ60_9GAMM</name>
<keyword evidence="1" id="KW-0808">Transferase</keyword>
<sequence>MRNHLDKSEGDLIDIKQGLGGLVDIEFLAQYLVLANSCEYPNLMEYCNNVSIFKALATLEIVSEEEKALLISTYQQLRDYGHKATLQNEALLIDKRLLTEQHKITLLWSKFL</sequence>
<gene>
    <name evidence="3" type="ORF">L3081_07065</name>
</gene>
<dbReference type="EMBL" id="JAKKSL010000001">
    <property type="protein sequence ID" value="MCI2283194.1"/>
    <property type="molecule type" value="Genomic_DNA"/>
</dbReference>
<proteinExistence type="predicted"/>
<dbReference type="InterPro" id="IPR013546">
    <property type="entry name" value="PII_UdlTrfase/GS_AdlTrfase"/>
</dbReference>
<dbReference type="SUPFAM" id="SSF81593">
    <property type="entry name" value="Nucleotidyltransferase substrate binding subunit/domain"/>
    <property type="match status" value="1"/>
</dbReference>
<dbReference type="Proteomes" id="UP001139646">
    <property type="component" value="Unassembled WGS sequence"/>
</dbReference>
<dbReference type="PANTHER" id="PTHR30621">
    <property type="entry name" value="GLUTAMINE SYNTHETASE ADENYLYLTRANSFERASE"/>
    <property type="match status" value="1"/>
</dbReference>
<evidence type="ECO:0000313" key="3">
    <source>
        <dbReference type="EMBL" id="MCI2283194.1"/>
    </source>
</evidence>
<dbReference type="InterPro" id="IPR023057">
    <property type="entry name" value="GlnE"/>
</dbReference>
<reference evidence="3" key="1">
    <citation type="submission" date="2022-01" db="EMBL/GenBank/DDBJ databases">
        <title>Colwellia maritima, isolated from seawater.</title>
        <authorList>
            <person name="Kristyanto S."/>
            <person name="Jung J."/>
            <person name="Jeon C.O."/>
        </authorList>
    </citation>
    <scope>NUCLEOTIDE SEQUENCE</scope>
    <source>
        <strain evidence="3">MSW7</strain>
    </source>
</reference>
<keyword evidence="4" id="KW-1185">Reference proteome</keyword>